<evidence type="ECO:0000256" key="1">
    <source>
        <dbReference type="SAM" id="Phobius"/>
    </source>
</evidence>
<evidence type="ECO:0000313" key="2">
    <source>
        <dbReference type="EMBL" id="PRY09921.1"/>
    </source>
</evidence>
<name>A0A2T0QWS3_9ACTN</name>
<sequence length="100" mass="10322">MFSTSATVNTLVTALPAGNDVFTTVDNIGSSTANTIDGLAVAVGFIAAAGVLWATGFKFTLLRCFLAAFVGACAYLAVSDWQMFTDVIKQTFQNATGGGK</sequence>
<reference evidence="2 3" key="1">
    <citation type="submission" date="2018-03" db="EMBL/GenBank/DDBJ databases">
        <title>Genomic Encyclopedia of Archaeal and Bacterial Type Strains, Phase II (KMG-II): from individual species to whole genera.</title>
        <authorList>
            <person name="Goeker M."/>
        </authorList>
    </citation>
    <scope>NUCLEOTIDE SEQUENCE [LARGE SCALE GENOMIC DNA]</scope>
    <source>
        <strain evidence="2 3">DSM 19711</strain>
    </source>
</reference>
<dbReference type="RefSeq" id="WP_106215451.1">
    <property type="nucleotide sequence ID" value="NZ_PVZF01000019.1"/>
</dbReference>
<proteinExistence type="predicted"/>
<keyword evidence="1" id="KW-0472">Membrane</keyword>
<gene>
    <name evidence="2" type="ORF">CLV37_11929</name>
</gene>
<comment type="caution">
    <text evidence="2">The sequence shown here is derived from an EMBL/GenBank/DDBJ whole genome shotgun (WGS) entry which is preliminary data.</text>
</comment>
<organism evidence="2 3">
    <name type="scientific">Kineococcus rhizosphaerae</name>
    <dbReference type="NCBI Taxonomy" id="559628"/>
    <lineage>
        <taxon>Bacteria</taxon>
        <taxon>Bacillati</taxon>
        <taxon>Actinomycetota</taxon>
        <taxon>Actinomycetes</taxon>
        <taxon>Kineosporiales</taxon>
        <taxon>Kineosporiaceae</taxon>
        <taxon>Kineococcus</taxon>
    </lineage>
</organism>
<feature type="transmembrane region" description="Helical" evidence="1">
    <location>
        <begin position="36"/>
        <end position="54"/>
    </location>
</feature>
<accession>A0A2T0QWS3</accession>
<keyword evidence="3" id="KW-1185">Reference proteome</keyword>
<feature type="transmembrane region" description="Helical" evidence="1">
    <location>
        <begin position="61"/>
        <end position="78"/>
    </location>
</feature>
<dbReference type="Proteomes" id="UP000238083">
    <property type="component" value="Unassembled WGS sequence"/>
</dbReference>
<dbReference type="AlphaFoldDB" id="A0A2T0QWS3"/>
<evidence type="ECO:0000313" key="3">
    <source>
        <dbReference type="Proteomes" id="UP000238083"/>
    </source>
</evidence>
<keyword evidence="1" id="KW-1133">Transmembrane helix</keyword>
<protein>
    <submittedName>
        <fullName evidence="2">Uncharacterized protein</fullName>
    </submittedName>
</protein>
<dbReference type="EMBL" id="PVZF01000019">
    <property type="protein sequence ID" value="PRY09921.1"/>
    <property type="molecule type" value="Genomic_DNA"/>
</dbReference>
<keyword evidence="1" id="KW-0812">Transmembrane</keyword>